<dbReference type="InterPro" id="IPR007657">
    <property type="entry name" value="Glycosyltransferase_61"/>
</dbReference>
<reference evidence="6 7" key="1">
    <citation type="journal article" date="2020" name="G3 (Bethesda)">
        <title>Improved Reference Genome for Cyclotella cryptica CCMP332, a Model for Cell Wall Morphogenesis, Salinity Adaptation, and Lipid Production in Diatoms (Bacillariophyta).</title>
        <authorList>
            <person name="Roberts W.R."/>
            <person name="Downey K.M."/>
            <person name="Ruck E.C."/>
            <person name="Traller J.C."/>
            <person name="Alverson A.J."/>
        </authorList>
    </citation>
    <scope>NUCLEOTIDE SEQUENCE [LARGE SCALE GENOMIC DNA]</scope>
    <source>
        <strain evidence="6 7">CCMP332</strain>
    </source>
</reference>
<dbReference type="InterPro" id="IPR049625">
    <property type="entry name" value="Glyco_transf_61_cat"/>
</dbReference>
<dbReference type="PANTHER" id="PTHR20961">
    <property type="entry name" value="GLYCOSYLTRANSFERASE"/>
    <property type="match status" value="1"/>
</dbReference>
<keyword evidence="2" id="KW-0808">Transferase</keyword>
<feature type="transmembrane region" description="Helical" evidence="4">
    <location>
        <begin position="21"/>
        <end position="40"/>
    </location>
</feature>
<evidence type="ECO:0000256" key="4">
    <source>
        <dbReference type="SAM" id="Phobius"/>
    </source>
</evidence>
<evidence type="ECO:0000256" key="2">
    <source>
        <dbReference type="ARBA" id="ARBA00022679"/>
    </source>
</evidence>
<dbReference type="PANTHER" id="PTHR20961:SF140">
    <property type="entry name" value="GLYCOSYLTRANSFERASE"/>
    <property type="match status" value="1"/>
</dbReference>
<keyword evidence="1" id="KW-0328">Glycosyltransferase</keyword>
<dbReference type="Pfam" id="PF04577">
    <property type="entry name" value="Glyco_transf_61"/>
    <property type="match status" value="1"/>
</dbReference>
<dbReference type="EMBL" id="JABMIG020000160">
    <property type="protein sequence ID" value="KAL3788187.1"/>
    <property type="molecule type" value="Genomic_DNA"/>
</dbReference>
<keyword evidence="4" id="KW-0472">Membrane</keyword>
<evidence type="ECO:0000256" key="3">
    <source>
        <dbReference type="ARBA" id="ARBA00023180"/>
    </source>
</evidence>
<keyword evidence="7" id="KW-1185">Reference proteome</keyword>
<evidence type="ECO:0000259" key="5">
    <source>
        <dbReference type="Pfam" id="PF04577"/>
    </source>
</evidence>
<dbReference type="AlphaFoldDB" id="A0ABD3PJM5"/>
<dbReference type="Proteomes" id="UP001516023">
    <property type="component" value="Unassembled WGS sequence"/>
</dbReference>
<keyword evidence="4" id="KW-0812">Transmembrane</keyword>
<evidence type="ECO:0000313" key="7">
    <source>
        <dbReference type="Proteomes" id="UP001516023"/>
    </source>
</evidence>
<evidence type="ECO:0000256" key="1">
    <source>
        <dbReference type="ARBA" id="ARBA00022676"/>
    </source>
</evidence>
<keyword evidence="4" id="KW-1133">Transmembrane helix</keyword>
<organism evidence="6 7">
    <name type="scientific">Cyclotella cryptica</name>
    <dbReference type="NCBI Taxonomy" id="29204"/>
    <lineage>
        <taxon>Eukaryota</taxon>
        <taxon>Sar</taxon>
        <taxon>Stramenopiles</taxon>
        <taxon>Ochrophyta</taxon>
        <taxon>Bacillariophyta</taxon>
        <taxon>Coscinodiscophyceae</taxon>
        <taxon>Thalassiosirophycidae</taxon>
        <taxon>Stephanodiscales</taxon>
        <taxon>Stephanodiscaceae</taxon>
        <taxon>Cyclotella</taxon>
    </lineage>
</organism>
<name>A0ABD3PJM5_9STRA</name>
<gene>
    <name evidence="6" type="ORF">HJC23_004654</name>
</gene>
<evidence type="ECO:0000313" key="6">
    <source>
        <dbReference type="EMBL" id="KAL3788187.1"/>
    </source>
</evidence>
<sequence length="676" mass="78398">MASGLPIHKRRARVPRSSPKTVVFILLTIAGIAILQIMPFTGDYYLSLLKDEISGSVLVTRKTESNLMNATNEFRRDDSKIRRSNTETAAVNIHRRPPETTTEHGENVSLLIRPSPHSQASEPFPWDRDNICQVVENICHSPIRKNKWFYFFDDETSGPNSKQPSFSMPKRPIINILPGASREKSSQLQEQLCTISKVLNHVVVHGNHNHMLGEYYQRSLLQMHHLMEDYISYTNSTINKENEIQFYIHFSVDPSRKILDSHILYTMGLPFGNNVQSWVNVTETLSSCQCYRRLVFCGYREEHPKTNAVPSENDSQLTLTLIPDHSVRDNFTKYCYAGYLQKIHELETDGCDTWQDLRTSLIKTYENIYPHLNNDVAAYRKYILHRALQRVSPGASATTSNEKLIHQEWTIIGISQRSDRRKWLNINDTLSHCNDRYHTQRMVCVEVDVANLPTNFSSTSTNQSLTSVEEQLVLYRSIDAFIGIHGSQLTQGVLMRSNSVVVELFPWIPDRKHWGVGVWGDGWVNQKNHPTPMGIMWHNTDINEAGYYLTRESVPLCLNQSDHVMHNFSLDRKLPSYYHMKNGANITELEYCLQVLHENQFKWDGRDFNVGIDMINNFVRTFYFPSMEHGNFTKSSDDFMCNKWRQRGERNGFVLYNLWCRDDDGRLSAHHYYHHP</sequence>
<feature type="domain" description="Glycosyltransferase 61 catalytic" evidence="5">
    <location>
        <begin position="366"/>
        <end position="502"/>
    </location>
</feature>
<comment type="caution">
    <text evidence="6">The sequence shown here is derived from an EMBL/GenBank/DDBJ whole genome shotgun (WGS) entry which is preliminary data.</text>
</comment>
<dbReference type="GO" id="GO:0016757">
    <property type="term" value="F:glycosyltransferase activity"/>
    <property type="evidence" value="ECO:0007669"/>
    <property type="project" value="UniProtKB-KW"/>
</dbReference>
<accession>A0ABD3PJM5</accession>
<keyword evidence="3" id="KW-0325">Glycoprotein</keyword>
<protein>
    <recommendedName>
        <fullName evidence="5">Glycosyltransferase 61 catalytic domain-containing protein</fullName>
    </recommendedName>
</protein>
<proteinExistence type="predicted"/>